<dbReference type="InterPro" id="IPR035940">
    <property type="entry name" value="CAP_sf"/>
</dbReference>
<dbReference type="SUPFAM" id="SSF55797">
    <property type="entry name" value="PR-1-like"/>
    <property type="match status" value="1"/>
</dbReference>
<dbReference type="EMBL" id="CP036264">
    <property type="protein sequence ID" value="QEG01297.1"/>
    <property type="molecule type" value="Genomic_DNA"/>
</dbReference>
<gene>
    <name evidence="3" type="ORF">Mal15_53730</name>
</gene>
<dbReference type="Pfam" id="PF00188">
    <property type="entry name" value="CAP"/>
    <property type="match status" value="1"/>
</dbReference>
<evidence type="ECO:0000313" key="3">
    <source>
        <dbReference type="EMBL" id="QEG01297.1"/>
    </source>
</evidence>
<protein>
    <recommendedName>
        <fullName evidence="2">SCP domain-containing protein</fullName>
    </recommendedName>
</protein>
<dbReference type="AlphaFoldDB" id="A0A5B9MN03"/>
<feature type="signal peptide" evidence="1">
    <location>
        <begin position="1"/>
        <end position="21"/>
    </location>
</feature>
<dbReference type="KEGG" id="smam:Mal15_53730"/>
<dbReference type="InterPro" id="IPR014044">
    <property type="entry name" value="CAP_dom"/>
</dbReference>
<sequence length="171" mass="18108" precursor="true">MKSRLMLLAAFALTSATIAQGGAFDEVNAWRRGAGLPELIEDPEMTKFAQQKAEYRAARGLKNGHQGPSVPGGWTEGCGEATATWGWLTCATECDFRYAGAGIATGADGERYMVFVGRGGSGRALINPDRYPIIKTAHLTPKPIRGLVKAAASAKAAVSATQRCPKCGRIH</sequence>
<organism evidence="3 4">
    <name type="scientific">Stieleria maiorica</name>
    <dbReference type="NCBI Taxonomy" id="2795974"/>
    <lineage>
        <taxon>Bacteria</taxon>
        <taxon>Pseudomonadati</taxon>
        <taxon>Planctomycetota</taxon>
        <taxon>Planctomycetia</taxon>
        <taxon>Pirellulales</taxon>
        <taxon>Pirellulaceae</taxon>
        <taxon>Stieleria</taxon>
    </lineage>
</organism>
<dbReference type="RefSeq" id="WP_147870388.1">
    <property type="nucleotide sequence ID" value="NZ_CP036264.1"/>
</dbReference>
<accession>A0A5B9MN03</accession>
<evidence type="ECO:0000313" key="4">
    <source>
        <dbReference type="Proteomes" id="UP000321353"/>
    </source>
</evidence>
<keyword evidence="4" id="KW-1185">Reference proteome</keyword>
<evidence type="ECO:0000256" key="1">
    <source>
        <dbReference type="SAM" id="SignalP"/>
    </source>
</evidence>
<dbReference type="Proteomes" id="UP000321353">
    <property type="component" value="Chromosome"/>
</dbReference>
<evidence type="ECO:0000259" key="2">
    <source>
        <dbReference type="Pfam" id="PF00188"/>
    </source>
</evidence>
<keyword evidence="1" id="KW-0732">Signal</keyword>
<name>A0A5B9MN03_9BACT</name>
<feature type="domain" description="SCP" evidence="2">
    <location>
        <begin position="25"/>
        <end position="69"/>
    </location>
</feature>
<proteinExistence type="predicted"/>
<reference evidence="3 4" key="1">
    <citation type="submission" date="2019-02" db="EMBL/GenBank/DDBJ databases">
        <title>Planctomycetal bacteria perform biofilm scaping via a novel small molecule.</title>
        <authorList>
            <person name="Jeske O."/>
            <person name="Boedeker C."/>
            <person name="Wiegand S."/>
            <person name="Breitling P."/>
            <person name="Kallscheuer N."/>
            <person name="Jogler M."/>
            <person name="Rohde M."/>
            <person name="Petersen J."/>
            <person name="Medema M.H."/>
            <person name="Surup F."/>
            <person name="Jogler C."/>
        </authorList>
    </citation>
    <scope>NUCLEOTIDE SEQUENCE [LARGE SCALE GENOMIC DNA]</scope>
    <source>
        <strain evidence="3 4">Mal15</strain>
    </source>
</reference>
<dbReference type="Gene3D" id="3.40.33.10">
    <property type="entry name" value="CAP"/>
    <property type="match status" value="1"/>
</dbReference>
<feature type="chain" id="PRO_5022675680" description="SCP domain-containing protein" evidence="1">
    <location>
        <begin position="22"/>
        <end position="171"/>
    </location>
</feature>